<reference evidence="5" key="1">
    <citation type="submission" date="2023-07" db="EMBL/GenBank/DDBJ databases">
        <title>Whole-genome sequencing of a new Methanosarcina sp. Z-7115.</title>
        <authorList>
            <person name="Zhilina T.N."/>
            <person name="Merkel A.Y."/>
        </authorList>
    </citation>
    <scope>NUCLEOTIDE SEQUENCE [LARGE SCALE GENOMIC DNA]</scope>
    <source>
        <strain evidence="5">Z-7115</strain>
    </source>
</reference>
<dbReference type="EMBL" id="JAVKPK010000020">
    <property type="protein sequence ID" value="MDR7665467.1"/>
    <property type="molecule type" value="Genomic_DNA"/>
</dbReference>
<dbReference type="Proteomes" id="UP001246244">
    <property type="component" value="Unassembled WGS sequence"/>
</dbReference>
<dbReference type="PANTHER" id="PTHR45641:SF19">
    <property type="entry name" value="NEPHROCYSTIN-3"/>
    <property type="match status" value="1"/>
</dbReference>
<dbReference type="PROSITE" id="PS50005">
    <property type="entry name" value="TPR"/>
    <property type="match status" value="2"/>
</dbReference>
<dbReference type="SUPFAM" id="SSF48452">
    <property type="entry name" value="TPR-like"/>
    <property type="match status" value="1"/>
</dbReference>
<dbReference type="InterPro" id="IPR011990">
    <property type="entry name" value="TPR-like_helical_dom_sf"/>
</dbReference>
<dbReference type="PANTHER" id="PTHR45641">
    <property type="entry name" value="TETRATRICOPEPTIDE REPEAT PROTEIN (AFU_ORTHOLOGUE AFUA_6G03870)"/>
    <property type="match status" value="1"/>
</dbReference>
<organism evidence="4 5">
    <name type="scientific">Methanosarcina baikalica</name>
    <dbReference type="NCBI Taxonomy" id="3073890"/>
    <lineage>
        <taxon>Archaea</taxon>
        <taxon>Methanobacteriati</taxon>
        <taxon>Methanobacteriota</taxon>
        <taxon>Stenosarchaea group</taxon>
        <taxon>Methanomicrobia</taxon>
        <taxon>Methanosarcinales</taxon>
        <taxon>Methanosarcinaceae</taxon>
        <taxon>Methanosarcina</taxon>
    </lineage>
</organism>
<accession>A0ABU2D0E9</accession>
<dbReference type="InterPro" id="IPR019734">
    <property type="entry name" value="TPR_rpt"/>
</dbReference>
<feature type="repeat" description="TPR" evidence="3">
    <location>
        <begin position="197"/>
        <end position="230"/>
    </location>
</feature>
<proteinExistence type="predicted"/>
<gene>
    <name evidence="4" type="ORF">RG963_06675</name>
</gene>
<evidence type="ECO:0000256" key="3">
    <source>
        <dbReference type="PROSITE-ProRule" id="PRU00339"/>
    </source>
</evidence>
<keyword evidence="5" id="KW-1185">Reference proteome</keyword>
<keyword evidence="1" id="KW-0677">Repeat</keyword>
<evidence type="ECO:0000256" key="2">
    <source>
        <dbReference type="ARBA" id="ARBA00022803"/>
    </source>
</evidence>
<feature type="repeat" description="TPR" evidence="3">
    <location>
        <begin position="156"/>
        <end position="189"/>
    </location>
</feature>
<evidence type="ECO:0000256" key="1">
    <source>
        <dbReference type="ARBA" id="ARBA00022737"/>
    </source>
</evidence>
<evidence type="ECO:0000313" key="5">
    <source>
        <dbReference type="Proteomes" id="UP001246244"/>
    </source>
</evidence>
<dbReference type="SMART" id="SM00028">
    <property type="entry name" value="TPR"/>
    <property type="match status" value="5"/>
</dbReference>
<sequence length="254" mass="29081">MLAEKLREEAVKYFNETLDLMQKGRIEEAFESLQTAEKIAQEAKDGAILFHTLKVRGQLLQSLGRLEEALETYTFSLRTGEKLLSIDPENKLYLDTLLMNLNNIGNLGNIFQRAGNSQSSQKCYEIGLEICRKRLDARPESEFYQMYEGSTLNNLGELLAGMGQTEEAKENYEKALKTYKKLLKSYPENTEYLSDTAITLNNLGTLFSEKGQKEEAKENFEKTLEILKTLSEKNPENKQLQEELSLIREKLEAL</sequence>
<dbReference type="Pfam" id="PF13424">
    <property type="entry name" value="TPR_12"/>
    <property type="match status" value="1"/>
</dbReference>
<protein>
    <submittedName>
        <fullName evidence="4">Tetratricopeptide repeat protein</fullName>
    </submittedName>
</protein>
<comment type="caution">
    <text evidence="4">The sequence shown here is derived from an EMBL/GenBank/DDBJ whole genome shotgun (WGS) entry which is preliminary data.</text>
</comment>
<evidence type="ECO:0000313" key="4">
    <source>
        <dbReference type="EMBL" id="MDR7665467.1"/>
    </source>
</evidence>
<dbReference type="RefSeq" id="WP_310575492.1">
    <property type="nucleotide sequence ID" value="NZ_JAVKPK010000020.1"/>
</dbReference>
<name>A0ABU2D0E9_9EURY</name>
<dbReference type="Gene3D" id="1.25.40.10">
    <property type="entry name" value="Tetratricopeptide repeat domain"/>
    <property type="match status" value="2"/>
</dbReference>
<keyword evidence="2 3" id="KW-0802">TPR repeat</keyword>